<protein>
    <submittedName>
        <fullName evidence="1">Uncharacterized protein</fullName>
    </submittedName>
</protein>
<dbReference type="EMBL" id="GBXM01082736">
    <property type="protein sequence ID" value="JAH25841.1"/>
    <property type="molecule type" value="Transcribed_RNA"/>
</dbReference>
<organism evidence="1">
    <name type="scientific">Anguilla anguilla</name>
    <name type="common">European freshwater eel</name>
    <name type="synonym">Muraena anguilla</name>
    <dbReference type="NCBI Taxonomy" id="7936"/>
    <lineage>
        <taxon>Eukaryota</taxon>
        <taxon>Metazoa</taxon>
        <taxon>Chordata</taxon>
        <taxon>Craniata</taxon>
        <taxon>Vertebrata</taxon>
        <taxon>Euteleostomi</taxon>
        <taxon>Actinopterygii</taxon>
        <taxon>Neopterygii</taxon>
        <taxon>Teleostei</taxon>
        <taxon>Anguilliformes</taxon>
        <taxon>Anguillidae</taxon>
        <taxon>Anguilla</taxon>
    </lineage>
</organism>
<evidence type="ECO:0000313" key="1">
    <source>
        <dbReference type="EMBL" id="JAH25841.1"/>
    </source>
</evidence>
<accession>A0A0E9R9M9</accession>
<proteinExistence type="predicted"/>
<reference evidence="1" key="2">
    <citation type="journal article" date="2015" name="Fish Shellfish Immunol.">
        <title>Early steps in the European eel (Anguilla anguilla)-Vibrio vulnificus interaction in the gills: Role of the RtxA13 toxin.</title>
        <authorList>
            <person name="Callol A."/>
            <person name="Pajuelo D."/>
            <person name="Ebbesson L."/>
            <person name="Teles M."/>
            <person name="MacKenzie S."/>
            <person name="Amaro C."/>
        </authorList>
    </citation>
    <scope>NUCLEOTIDE SEQUENCE</scope>
</reference>
<sequence length="8" mass="960">MPTEVRPM</sequence>
<name>A0A0E9R9M9_ANGAN</name>
<reference evidence="1" key="1">
    <citation type="submission" date="2014-11" db="EMBL/GenBank/DDBJ databases">
        <authorList>
            <person name="Amaro Gonzalez C."/>
        </authorList>
    </citation>
    <scope>NUCLEOTIDE SEQUENCE</scope>
</reference>